<dbReference type="EMBL" id="JMQM01000001">
    <property type="protein sequence ID" value="KFB09974.1"/>
    <property type="molecule type" value="Genomic_DNA"/>
</dbReference>
<dbReference type="PANTHER" id="PTHR40265:SF1">
    <property type="entry name" value="GLYOXALASE-LIKE DOMAIN-CONTAINING PROTEIN"/>
    <property type="match status" value="1"/>
</dbReference>
<feature type="domain" description="Glyoxalase-like" evidence="1">
    <location>
        <begin position="13"/>
        <end position="196"/>
    </location>
</feature>
<dbReference type="InterPro" id="IPR025870">
    <property type="entry name" value="Glyoxalase-like_dom"/>
</dbReference>
<dbReference type="STRING" id="472175.EL18_01001"/>
<dbReference type="PANTHER" id="PTHR40265">
    <property type="entry name" value="BLL2707 PROTEIN"/>
    <property type="match status" value="1"/>
</dbReference>
<dbReference type="eggNOG" id="COG0346">
    <property type="taxonomic scope" value="Bacteria"/>
</dbReference>
<dbReference type="SUPFAM" id="SSF54593">
    <property type="entry name" value="Glyoxalase/Bleomycin resistance protein/Dihydroxybiphenyl dioxygenase"/>
    <property type="match status" value="1"/>
</dbReference>
<dbReference type="AlphaFoldDB" id="A0A084UAI8"/>
<dbReference type="OrthoDB" id="9812467at2"/>
<accession>A0A084UAI8</accession>
<evidence type="ECO:0000313" key="3">
    <source>
        <dbReference type="Proteomes" id="UP000053675"/>
    </source>
</evidence>
<proteinExistence type="predicted"/>
<dbReference type="Gene3D" id="3.10.180.10">
    <property type="entry name" value="2,3-Dihydroxybiphenyl 1,2-Dioxygenase, domain 1"/>
    <property type="match status" value="1"/>
</dbReference>
<dbReference type="RefSeq" id="WP_036480383.1">
    <property type="nucleotide sequence ID" value="NZ_JMQM01000001.1"/>
</dbReference>
<dbReference type="InterPro" id="IPR029068">
    <property type="entry name" value="Glyas_Bleomycin-R_OHBP_Dase"/>
</dbReference>
<comment type="caution">
    <text evidence="2">The sequence shown here is derived from an EMBL/GenBank/DDBJ whole genome shotgun (WGS) entry which is preliminary data.</text>
</comment>
<sequence length="292" mass="31218">MSDRAPTTSTVAIDHCVLPVASLAVARERYEALGFTVAPDALHPFGTGNACIFFADGTYLEPLAVCDRTAYRDALSDQNSFILRDKSFRQTQGNEGFSALALKTDDARADHERFLLSGNSAGAPVEFARPLKGPDGSTGEARFRLAFSAPAGTGGFCFTCQRLHRSAMGGGTSSRHGNGVSGLLSVSVKVGDLETAQIYFSKLACVPAIGTETGAVVRFRNCAVHLEQDPAMPDSDEIRFDAVTFSCADPGKLRQILTRSNIVWQERNGAIHIPTAPGQGATFIFKENDHEA</sequence>
<dbReference type="Proteomes" id="UP000053675">
    <property type="component" value="Unassembled WGS sequence"/>
</dbReference>
<evidence type="ECO:0000259" key="1">
    <source>
        <dbReference type="Pfam" id="PF13468"/>
    </source>
</evidence>
<protein>
    <recommendedName>
        <fullName evidence="1">Glyoxalase-like domain-containing protein</fullName>
    </recommendedName>
</protein>
<keyword evidence="3" id="KW-1185">Reference proteome</keyword>
<name>A0A084UAI8_9HYPH</name>
<reference evidence="2 3" key="1">
    <citation type="submission" date="2014-05" db="EMBL/GenBank/DDBJ databases">
        <title>Draft Genome Sequence of Nitratireductor basaltis Strain UMTGB225, A Marine Bacterium Isolated from Green Barrel Tunicate.</title>
        <authorList>
            <person name="Gan H.Y."/>
        </authorList>
    </citation>
    <scope>NUCLEOTIDE SEQUENCE [LARGE SCALE GENOMIC DNA]</scope>
    <source>
        <strain evidence="2 3">UMTGB225</strain>
    </source>
</reference>
<gene>
    <name evidence="2" type="ORF">EL18_01001</name>
</gene>
<dbReference type="Pfam" id="PF13468">
    <property type="entry name" value="Glyoxalase_3"/>
    <property type="match status" value="1"/>
</dbReference>
<organism evidence="2 3">
    <name type="scientific">Nitratireductor basaltis</name>
    <dbReference type="NCBI Taxonomy" id="472175"/>
    <lineage>
        <taxon>Bacteria</taxon>
        <taxon>Pseudomonadati</taxon>
        <taxon>Pseudomonadota</taxon>
        <taxon>Alphaproteobacteria</taxon>
        <taxon>Hyphomicrobiales</taxon>
        <taxon>Phyllobacteriaceae</taxon>
        <taxon>Nitratireductor</taxon>
    </lineage>
</organism>
<dbReference type="PATRIC" id="fig|472175.3.peg.1009"/>
<evidence type="ECO:0000313" key="2">
    <source>
        <dbReference type="EMBL" id="KFB09974.1"/>
    </source>
</evidence>